<evidence type="ECO:0000313" key="2">
    <source>
        <dbReference type="EMBL" id="KAI6781369.1"/>
    </source>
</evidence>
<feature type="region of interest" description="Disordered" evidence="1">
    <location>
        <begin position="201"/>
        <end position="240"/>
    </location>
</feature>
<dbReference type="EMBL" id="JAGIXG020000022">
    <property type="protein sequence ID" value="KAI6781369.1"/>
    <property type="molecule type" value="Genomic_DNA"/>
</dbReference>
<feature type="compositionally biased region" description="Basic and acidic residues" evidence="1">
    <location>
        <begin position="229"/>
        <end position="240"/>
    </location>
</feature>
<reference evidence="2" key="1">
    <citation type="journal article" date="2021" name="J Fungi (Basel)">
        <title>Genomic and Metabolomic Analyses of the Marine Fungus Emericellopsis cladophorae: Insights into Saltwater Adaptability Mechanisms and Its Biosynthetic Potential.</title>
        <authorList>
            <person name="Goncalves M.F.M."/>
            <person name="Hilario S."/>
            <person name="Van de Peer Y."/>
            <person name="Esteves A.C."/>
            <person name="Alves A."/>
        </authorList>
    </citation>
    <scope>NUCLEOTIDE SEQUENCE</scope>
    <source>
        <strain evidence="2">MUM 19.33</strain>
    </source>
</reference>
<dbReference type="OrthoDB" id="5244978at2759"/>
<gene>
    <name evidence="2" type="ORF">J7T54_002261</name>
</gene>
<name>A0A9Q0BEL8_9HYPO</name>
<dbReference type="GeneID" id="75828774"/>
<accession>A0A9Q0BEL8</accession>
<protein>
    <submittedName>
        <fullName evidence="2">Uncharacterized protein</fullName>
    </submittedName>
</protein>
<keyword evidence="3" id="KW-1185">Reference proteome</keyword>
<dbReference type="RefSeq" id="XP_051362225.1">
    <property type="nucleotide sequence ID" value="XM_051506436.1"/>
</dbReference>
<sequence>MGTERCANQPWGSLASNVLCGVDNLAGRGKDPNVNWVISSCQNVHGETTSYSPDITIAIPGIVVDSTNHRDTSPILAARQLLLLYLGLADTPSLAAARFASGTRGRAADSAPAAQGEEDAGYAQLYQQQQEAIGGFPTSYSDTDSKQAGSPIRDISAGTMSAVRDARHGEQLRHNPAEGVVLDKNAQDLCELTDEYARESRDTSWGSWRGGGGPGRVASEQHVGGSVMREADLERLGGRY</sequence>
<comment type="caution">
    <text evidence="2">The sequence shown here is derived from an EMBL/GenBank/DDBJ whole genome shotgun (WGS) entry which is preliminary data.</text>
</comment>
<dbReference type="AlphaFoldDB" id="A0A9Q0BEL8"/>
<evidence type="ECO:0000313" key="3">
    <source>
        <dbReference type="Proteomes" id="UP001055219"/>
    </source>
</evidence>
<evidence type="ECO:0000256" key="1">
    <source>
        <dbReference type="SAM" id="MobiDB-lite"/>
    </source>
</evidence>
<proteinExistence type="predicted"/>
<dbReference type="Proteomes" id="UP001055219">
    <property type="component" value="Unassembled WGS sequence"/>
</dbReference>
<organism evidence="2 3">
    <name type="scientific">Emericellopsis cladophorae</name>
    <dbReference type="NCBI Taxonomy" id="2686198"/>
    <lineage>
        <taxon>Eukaryota</taxon>
        <taxon>Fungi</taxon>
        <taxon>Dikarya</taxon>
        <taxon>Ascomycota</taxon>
        <taxon>Pezizomycotina</taxon>
        <taxon>Sordariomycetes</taxon>
        <taxon>Hypocreomycetidae</taxon>
        <taxon>Hypocreales</taxon>
        <taxon>Bionectriaceae</taxon>
        <taxon>Emericellopsis</taxon>
    </lineage>
</organism>
<reference evidence="2" key="2">
    <citation type="submission" date="2022-07" db="EMBL/GenBank/DDBJ databases">
        <authorList>
            <person name="Goncalves M.F.M."/>
            <person name="Hilario S."/>
            <person name="Van De Peer Y."/>
            <person name="Esteves A.C."/>
            <person name="Alves A."/>
        </authorList>
    </citation>
    <scope>NUCLEOTIDE SEQUENCE</scope>
    <source>
        <strain evidence="2">MUM 19.33</strain>
    </source>
</reference>